<evidence type="ECO:0000313" key="8">
    <source>
        <dbReference type="Proteomes" id="UP000286270"/>
    </source>
</evidence>
<dbReference type="InterPro" id="IPR007214">
    <property type="entry name" value="YbaK/aa-tRNA-synth-assoc-dom"/>
</dbReference>
<accession>A0A0I9SA15</accession>
<keyword evidence="3 4" id="KW-0456">Lyase</keyword>
<feature type="domain" description="YbaK/aminoacyl-tRNA synthetase-associated" evidence="5">
    <location>
        <begin position="32"/>
        <end position="146"/>
    </location>
</feature>
<organism evidence="6">
    <name type="scientific">Bacteroides fragilis</name>
    <dbReference type="NCBI Taxonomy" id="817"/>
    <lineage>
        <taxon>Bacteria</taxon>
        <taxon>Pseudomonadati</taxon>
        <taxon>Bacteroidota</taxon>
        <taxon>Bacteroidia</taxon>
        <taxon>Bacteroidales</taxon>
        <taxon>Bacteroidaceae</taxon>
        <taxon>Bacteroides</taxon>
    </lineage>
</organism>
<dbReference type="EMBL" id="QRZH01000016">
    <property type="protein sequence ID" value="RGV50435.1"/>
    <property type="molecule type" value="Genomic_DNA"/>
</dbReference>
<dbReference type="EC" id="4.2.-.-" evidence="4"/>
<dbReference type="Proteomes" id="UP000286270">
    <property type="component" value="Unassembled WGS sequence"/>
</dbReference>
<comment type="caution">
    <text evidence="6">The sequence shown here is derived from an EMBL/GenBank/DDBJ whole genome shotgun (WGS) entry which is preliminary data.</text>
</comment>
<protein>
    <recommendedName>
        <fullName evidence="4">Cys-tRNA(Pro)/Cys-tRNA(Cys) deacylase</fullName>
        <ecNumber evidence="4">4.2.-.-</ecNumber>
    </recommendedName>
</protein>
<dbReference type="PANTHER" id="PTHR30411:SF0">
    <property type="entry name" value="CYS-TRNA(PRO)_CYS-TRNA(CYS) DEACYLASE YBAK"/>
    <property type="match status" value="1"/>
</dbReference>
<dbReference type="CDD" id="cd00002">
    <property type="entry name" value="YbaK_deacylase"/>
    <property type="match status" value="1"/>
</dbReference>
<dbReference type="GO" id="GO:0006412">
    <property type="term" value="P:translation"/>
    <property type="evidence" value="ECO:0007669"/>
    <property type="project" value="UniProtKB-KW"/>
</dbReference>
<reference evidence="6" key="2">
    <citation type="submission" date="2014-07" db="EMBL/GenBank/DDBJ databases">
        <title>Genetics and epidemiology of antimicrobial resistance in B. fragilis group.</title>
        <authorList>
            <person name="Sydenham T.V."/>
            <person name="Hasman H."/>
            <person name="Kemp M."/>
            <person name="Justesen U.S."/>
        </authorList>
    </citation>
    <scope>NUCLEOTIDE SEQUENCE [LARGE SCALE GENOMIC DNA]</scope>
    <source>
        <strain evidence="6">DCMOUH0018B</strain>
    </source>
</reference>
<dbReference type="PANTHER" id="PTHR30411">
    <property type="entry name" value="CYTOPLASMIC PROTEIN"/>
    <property type="match status" value="1"/>
</dbReference>
<evidence type="ECO:0000313" key="7">
    <source>
        <dbReference type="EMBL" id="RGV50435.1"/>
    </source>
</evidence>
<comment type="similarity">
    <text evidence="1 4">Belongs to the prolyl-tRNA editing family. YbaK/EbsC subfamily.</text>
</comment>
<name>A0A0I9SA15_BACFG</name>
<dbReference type="RefSeq" id="WP_044300239.1">
    <property type="nucleotide sequence ID" value="NZ_CAEUHN010000012.1"/>
</dbReference>
<evidence type="ECO:0000256" key="2">
    <source>
        <dbReference type="ARBA" id="ARBA00022917"/>
    </source>
</evidence>
<dbReference type="InterPro" id="IPR004369">
    <property type="entry name" value="Prolyl-tRNA_editing_YbaK/EbsC"/>
</dbReference>
<dbReference type="GO" id="GO:0016829">
    <property type="term" value="F:lyase activity"/>
    <property type="evidence" value="ECO:0007669"/>
    <property type="project" value="UniProtKB-KW"/>
</dbReference>
<evidence type="ECO:0000256" key="3">
    <source>
        <dbReference type="ARBA" id="ARBA00023239"/>
    </source>
</evidence>
<dbReference type="AlphaFoldDB" id="A0A0I9SA15"/>
<dbReference type="InterPro" id="IPR036754">
    <property type="entry name" value="YbaK/aa-tRNA-synt-asso_dom_sf"/>
</dbReference>
<dbReference type="SUPFAM" id="SSF55826">
    <property type="entry name" value="YbaK/ProRS associated domain"/>
    <property type="match status" value="1"/>
</dbReference>
<sequence>MKINKTNAARLLDKAKISYELIPYEVDENDLSAVHVAASLGENIDQVFKTLVLHGDKTGYFVCVIPGDKEVNLKLAAKVSGNKSCDMIPMKELLSVTGYIRGACSPVGMKKHFSTYIHETCLEFPYIYVSAGQRGLQIKIDPKELINEVRAEVCVLYTV</sequence>
<evidence type="ECO:0000259" key="5">
    <source>
        <dbReference type="Pfam" id="PF04073"/>
    </source>
</evidence>
<dbReference type="NCBIfam" id="TIGR00011">
    <property type="entry name" value="YbaK_EbsC"/>
    <property type="match status" value="1"/>
</dbReference>
<proteinExistence type="inferred from homology"/>
<dbReference type="EMBL" id="JMZZ02000107">
    <property type="protein sequence ID" value="KFX74832.1"/>
    <property type="molecule type" value="Genomic_DNA"/>
</dbReference>
<dbReference type="Pfam" id="PF04073">
    <property type="entry name" value="tRNA_edit"/>
    <property type="match status" value="1"/>
</dbReference>
<gene>
    <name evidence="7" type="primary">ybaK</name>
    <name evidence="7" type="ORF">DWW08_16900</name>
    <name evidence="6" type="ORF">EE52_0209675</name>
</gene>
<dbReference type="GO" id="GO:0002161">
    <property type="term" value="F:aminoacyl-tRNA deacylase activity"/>
    <property type="evidence" value="ECO:0007669"/>
    <property type="project" value="InterPro"/>
</dbReference>
<dbReference type="Gene3D" id="3.90.960.10">
    <property type="entry name" value="YbaK/aminoacyl-tRNA synthetase-associated domain"/>
    <property type="match status" value="1"/>
</dbReference>
<dbReference type="PIRSF" id="PIRSF006181">
    <property type="entry name" value="EbsC_YbaK"/>
    <property type="match status" value="1"/>
</dbReference>
<reference evidence="6" key="1">
    <citation type="book" date="2014" name="THE 24TH EUROPEAN CONGRESS OF CLINICAL MICROBIOLOGY AND INFECTIOUS DISEASES" publisher="ECCMID 2014" city="Barcelona, Spain">
        <title>Identification of resistance genes in three multidrug-resistant Bacteroides fragilis isolates by whole genome sequencing.</title>
        <editorList>
            <person name="Unknown"/>
            <person name="A."/>
        </editorList>
        <authorList>
            <person name="Sydenham T.V."/>
            <person name="Hasman H."/>
            <person name="Wang M."/>
            <person name="Soki J."/>
            <person name="Nagy E."/>
            <person name="Justesen U.S."/>
        </authorList>
    </citation>
    <scope>NUCLEOTIDE SEQUENCE</scope>
    <source>
        <strain evidence="6">DCMOUH0018B</strain>
    </source>
</reference>
<keyword evidence="2 4" id="KW-0648">Protein biosynthesis</keyword>
<evidence type="ECO:0000256" key="4">
    <source>
        <dbReference type="PIRNR" id="PIRNR006181"/>
    </source>
</evidence>
<evidence type="ECO:0000256" key="1">
    <source>
        <dbReference type="ARBA" id="ARBA00009798"/>
    </source>
</evidence>
<reference evidence="7 8" key="3">
    <citation type="submission" date="2018-08" db="EMBL/GenBank/DDBJ databases">
        <title>A genome reference for cultivated species of the human gut microbiota.</title>
        <authorList>
            <person name="Zou Y."/>
            <person name="Xue W."/>
            <person name="Luo G."/>
        </authorList>
    </citation>
    <scope>NUCLEOTIDE SEQUENCE [LARGE SCALE GENOMIC DNA]</scope>
    <source>
        <strain evidence="7 8">AF14-26</strain>
    </source>
</reference>
<evidence type="ECO:0000313" key="6">
    <source>
        <dbReference type="EMBL" id="KFX74832.1"/>
    </source>
</evidence>
<dbReference type="PATRIC" id="fig|817.53.peg.1999"/>